<dbReference type="InterPro" id="IPR024006">
    <property type="entry name" value="Alt_signal_exp_actinobact"/>
</dbReference>
<gene>
    <name evidence="3" type="ORF">GS441_23710</name>
    <name evidence="4" type="ORF">GS882_21805</name>
    <name evidence="5" type="ORF">GS947_03790</name>
</gene>
<evidence type="ECO:0000256" key="2">
    <source>
        <dbReference type="SAM" id="SignalP"/>
    </source>
</evidence>
<evidence type="ECO:0000313" key="6">
    <source>
        <dbReference type="Proteomes" id="UP000603463"/>
    </source>
</evidence>
<evidence type="ECO:0000313" key="3">
    <source>
        <dbReference type="EMBL" id="MBM4568310.1"/>
    </source>
</evidence>
<dbReference type="EMBL" id="WUXR01000019">
    <property type="protein sequence ID" value="MBM4568310.1"/>
    <property type="molecule type" value="Genomic_DNA"/>
</dbReference>
<proteinExistence type="predicted"/>
<dbReference type="RefSeq" id="WP_084846740.1">
    <property type="nucleotide sequence ID" value="NZ_CP095477.1"/>
</dbReference>
<dbReference type="Proteomes" id="UP000608063">
    <property type="component" value="Unassembled WGS sequence"/>
</dbReference>
<evidence type="ECO:0000256" key="1">
    <source>
        <dbReference type="SAM" id="MobiDB-lite"/>
    </source>
</evidence>
<dbReference type="EMBL" id="WVBC01000034">
    <property type="protein sequence ID" value="NKT80710.1"/>
    <property type="molecule type" value="Genomic_DNA"/>
</dbReference>
<sequence>MKTRTKGVVAATALCSTFLLTACDPIGTGSAGSAAGGTTTSPSGPTTTAPPTTIGGGGNGSGSLSLSALAQPTWSDQNGPIDISTMRIVPGDVLTYRGTFTIALQGNGLRARINTDNVTFTGGGQLKGKLQPQVTATINGAPLPAGNIVTTAQNGATVEVAAKFTFDPQTAGAVGQSDTANFQNIGVHLEQVIG</sequence>
<comment type="caution">
    <text evidence="4">The sequence shown here is derived from an EMBL/GenBank/DDBJ whole genome shotgun (WGS) entry which is preliminary data.</text>
</comment>
<dbReference type="Proteomes" id="UP000808906">
    <property type="component" value="Unassembled WGS sequence"/>
</dbReference>
<dbReference type="NCBIfam" id="TIGR04089">
    <property type="entry name" value="exp_by_SipW_III"/>
    <property type="match status" value="1"/>
</dbReference>
<evidence type="ECO:0000313" key="4">
    <source>
        <dbReference type="EMBL" id="NKT80710.1"/>
    </source>
</evidence>
<feature type="signal peptide" evidence="2">
    <location>
        <begin position="1"/>
        <end position="22"/>
    </location>
</feature>
<feature type="region of interest" description="Disordered" evidence="1">
    <location>
        <begin position="31"/>
        <end position="66"/>
    </location>
</feature>
<dbReference type="PROSITE" id="PS51257">
    <property type="entry name" value="PROKAR_LIPOPROTEIN"/>
    <property type="match status" value="1"/>
</dbReference>
<feature type="compositionally biased region" description="Low complexity" evidence="1">
    <location>
        <begin position="31"/>
        <end position="53"/>
    </location>
</feature>
<reference evidence="4" key="2">
    <citation type="journal article" date="2020" name="Environ. Microbiol.">
        <title>The novel and transferable erm(51) gene confers Macrolides, Lincosamides, and Streptogramins B (MLSB) resistance to clonal Rhodococcus equi in the environment.</title>
        <authorList>
            <person name="Huber L."/>
            <person name="Giguere S."/>
            <person name="Slovis N.M."/>
            <person name="Alvarez-Narvaez S."/>
            <person name="Hart K.A."/>
            <person name="Greiter M."/>
            <person name="Morris E.R.A."/>
            <person name="Cohen N.D."/>
        </authorList>
    </citation>
    <scope>NUCLEOTIDE SEQUENCE</scope>
    <source>
        <strain evidence="4">Lh_116_1</strain>
        <strain evidence="5">Lh_16_1</strain>
    </source>
</reference>
<organism evidence="4 6">
    <name type="scientific">Rhodococcus hoagii</name>
    <name type="common">Corynebacterium equii</name>
    <dbReference type="NCBI Taxonomy" id="43767"/>
    <lineage>
        <taxon>Bacteria</taxon>
        <taxon>Bacillati</taxon>
        <taxon>Actinomycetota</taxon>
        <taxon>Actinomycetes</taxon>
        <taxon>Mycobacteriales</taxon>
        <taxon>Nocardiaceae</taxon>
        <taxon>Prescottella</taxon>
    </lineage>
</organism>
<feature type="chain" id="PRO_5044465844" evidence="2">
    <location>
        <begin position="23"/>
        <end position="194"/>
    </location>
</feature>
<accession>A0A9Q5WR64</accession>
<dbReference type="Proteomes" id="UP000603463">
    <property type="component" value="Unassembled WGS sequence"/>
</dbReference>
<dbReference type="EMBL" id="WVDC01000001">
    <property type="protein sequence ID" value="NKW40758.1"/>
    <property type="molecule type" value="Genomic_DNA"/>
</dbReference>
<evidence type="ECO:0000313" key="5">
    <source>
        <dbReference type="EMBL" id="NKW40758.1"/>
    </source>
</evidence>
<protein>
    <submittedName>
        <fullName evidence="4">Alternate-type signal peptide domain-containing protein</fullName>
    </submittedName>
</protein>
<keyword evidence="2" id="KW-0732">Signal</keyword>
<reference evidence="3" key="1">
    <citation type="submission" date="2019-11" db="EMBL/GenBank/DDBJ databases">
        <title>Spread of Macrolides and rifampicin resistant Rhodococcus equi in clinical isolates in the USA.</title>
        <authorList>
            <person name="Alvarez-Narvaez S."/>
            <person name="Huber L."/>
            <person name="Cohen N.D."/>
            <person name="Slovis N."/>
            <person name="Greiter M."/>
            <person name="Giguere S."/>
            <person name="Hart K."/>
        </authorList>
    </citation>
    <scope>NUCLEOTIDE SEQUENCE</scope>
    <source>
        <strain evidence="3">Lh_17</strain>
    </source>
</reference>
<name>A0A9Q5WR64_RHOHA</name>
<dbReference type="AlphaFoldDB" id="A0A9Q5WR64"/>